<proteinExistence type="inferred from homology"/>
<feature type="compositionally biased region" description="Polar residues" evidence="15">
    <location>
        <begin position="1545"/>
        <end position="1585"/>
    </location>
</feature>
<feature type="domain" description="AAA+ ATPase" evidence="16">
    <location>
        <begin position="2601"/>
        <end position="2739"/>
    </location>
</feature>
<feature type="compositionally biased region" description="Polar residues" evidence="15">
    <location>
        <begin position="1908"/>
        <end position="1918"/>
    </location>
</feature>
<feature type="compositionally biased region" description="Basic and acidic residues" evidence="15">
    <location>
        <begin position="4057"/>
        <end position="4074"/>
    </location>
</feature>
<evidence type="ECO:0000256" key="7">
    <source>
        <dbReference type="ARBA" id="ARBA00022840"/>
    </source>
</evidence>
<feature type="coiled-coil region" evidence="14">
    <location>
        <begin position="3602"/>
        <end position="3629"/>
    </location>
</feature>
<dbReference type="Gene3D" id="3.40.50.300">
    <property type="entry name" value="P-loop containing nucleotide triphosphate hydrolases"/>
    <property type="match status" value="6"/>
</dbReference>
<keyword evidence="10" id="KW-0969">Cilium</keyword>
<dbReference type="InterPro" id="IPR013602">
    <property type="entry name" value="Dynein_heavy_linker"/>
</dbReference>
<dbReference type="Gene3D" id="1.20.58.1120">
    <property type="match status" value="1"/>
</dbReference>
<dbReference type="Gene3D" id="1.20.920.20">
    <property type="match status" value="1"/>
</dbReference>
<dbReference type="Pfam" id="PF18199">
    <property type="entry name" value="Dynein_C"/>
    <property type="match status" value="1"/>
</dbReference>
<dbReference type="InterPro" id="IPR041589">
    <property type="entry name" value="DNAH3_AAA_lid_1"/>
</dbReference>
<feature type="compositionally biased region" description="Basic and acidic residues" evidence="15">
    <location>
        <begin position="5741"/>
        <end position="5762"/>
    </location>
</feature>
<dbReference type="InterPro" id="IPR041228">
    <property type="entry name" value="Dynein_C"/>
</dbReference>
<keyword evidence="6" id="KW-0547">Nucleotide-binding</keyword>
<dbReference type="GO" id="GO:0007018">
    <property type="term" value="P:microtubule-based movement"/>
    <property type="evidence" value="ECO:0007669"/>
    <property type="project" value="InterPro"/>
</dbReference>
<gene>
    <name evidence="17" type="ORF">SNE40_016179</name>
</gene>
<feature type="compositionally biased region" description="Low complexity" evidence="15">
    <location>
        <begin position="4041"/>
        <end position="4050"/>
    </location>
</feature>
<dbReference type="GO" id="GO:0005524">
    <property type="term" value="F:ATP binding"/>
    <property type="evidence" value="ECO:0007669"/>
    <property type="project" value="UniProtKB-KW"/>
</dbReference>
<dbReference type="InterPro" id="IPR024743">
    <property type="entry name" value="Dynein_HC_stalk"/>
</dbReference>
<feature type="compositionally biased region" description="Low complexity" evidence="15">
    <location>
        <begin position="5646"/>
        <end position="5673"/>
    </location>
</feature>
<dbReference type="GO" id="GO:0045505">
    <property type="term" value="F:dynein intermediate chain binding"/>
    <property type="evidence" value="ECO:0007669"/>
    <property type="project" value="InterPro"/>
</dbReference>
<feature type="compositionally biased region" description="Basic and acidic residues" evidence="15">
    <location>
        <begin position="5702"/>
        <end position="5723"/>
    </location>
</feature>
<feature type="region of interest" description="Disordered" evidence="15">
    <location>
        <begin position="5505"/>
        <end position="5857"/>
    </location>
</feature>
<feature type="compositionally biased region" description="Low complexity" evidence="15">
    <location>
        <begin position="5810"/>
        <end position="5820"/>
    </location>
</feature>
<name>A0AAN8J8D4_PATCE</name>
<dbReference type="FunFam" id="1.10.287.2620:FF:000001">
    <property type="entry name" value="Cytoplasmic dynein heavy chain 1"/>
    <property type="match status" value="1"/>
</dbReference>
<evidence type="ECO:0000313" key="17">
    <source>
        <dbReference type="EMBL" id="KAK6172546.1"/>
    </source>
</evidence>
<dbReference type="Pfam" id="PF17857">
    <property type="entry name" value="AAA_lid_1"/>
    <property type="match status" value="1"/>
</dbReference>
<feature type="region of interest" description="Disordered" evidence="15">
    <location>
        <begin position="1986"/>
        <end position="2021"/>
    </location>
</feature>
<keyword evidence="7" id="KW-0067">ATP-binding</keyword>
<feature type="compositionally biased region" description="Acidic residues" evidence="15">
    <location>
        <begin position="5510"/>
        <end position="5522"/>
    </location>
</feature>
<feature type="region of interest" description="Disordered" evidence="15">
    <location>
        <begin position="3991"/>
        <end position="4090"/>
    </location>
</feature>
<dbReference type="Proteomes" id="UP001347796">
    <property type="component" value="Unassembled WGS sequence"/>
</dbReference>
<reference evidence="17 18" key="1">
    <citation type="submission" date="2024-01" db="EMBL/GenBank/DDBJ databases">
        <title>The genome of the rayed Mediterranean limpet Patella caerulea (Linnaeus, 1758).</title>
        <authorList>
            <person name="Anh-Thu Weber A."/>
            <person name="Halstead-Nussloch G."/>
        </authorList>
    </citation>
    <scope>NUCLEOTIDE SEQUENCE [LARGE SCALE GENOMIC DNA]</scope>
    <source>
        <strain evidence="17">AATW-2023a</strain>
        <tissue evidence="17">Whole specimen</tissue>
    </source>
</reference>
<dbReference type="EMBL" id="JAZGQO010000011">
    <property type="protein sequence ID" value="KAK6172546.1"/>
    <property type="molecule type" value="Genomic_DNA"/>
</dbReference>
<dbReference type="InterPro" id="IPR035706">
    <property type="entry name" value="AAA_9"/>
</dbReference>
<dbReference type="FunFam" id="1.20.140.100:FF:000001">
    <property type="entry name" value="dynein heavy chain 17, axonemal"/>
    <property type="match status" value="1"/>
</dbReference>
<protein>
    <recommendedName>
        <fullName evidence="16">AAA+ ATPase domain-containing protein</fullName>
    </recommendedName>
</protein>
<feature type="domain" description="AAA+ ATPase" evidence="16">
    <location>
        <begin position="2947"/>
        <end position="3105"/>
    </location>
</feature>
<dbReference type="InterPro" id="IPR026983">
    <property type="entry name" value="DHC"/>
</dbReference>
<dbReference type="InterPro" id="IPR003593">
    <property type="entry name" value="AAA+_ATPase"/>
</dbReference>
<dbReference type="Pfam" id="PF12780">
    <property type="entry name" value="AAA_8"/>
    <property type="match status" value="1"/>
</dbReference>
<dbReference type="InterPro" id="IPR024317">
    <property type="entry name" value="Dynein_heavy_chain_D4_dom"/>
</dbReference>
<evidence type="ECO:0000256" key="15">
    <source>
        <dbReference type="SAM" id="MobiDB-lite"/>
    </source>
</evidence>
<dbReference type="InterPro" id="IPR042228">
    <property type="entry name" value="Dynein_linker_3"/>
</dbReference>
<evidence type="ECO:0000256" key="6">
    <source>
        <dbReference type="ARBA" id="ARBA00022741"/>
    </source>
</evidence>
<sequence>MDDRLKWLETRITSSLRPRNEDLKNMFLNDENRLAFYEFINNEDVKRLYVYKRPPRNITASQLPPYDLQSKCIFFLKCNSGTKLAKDNMDQEVFYMDCTALPLEHLELTIREVFLPLLGINQPSVTGAGINGDKLMDILHRLMAAVEITQGHVEGRIVLNLPSIEVLAEAASAVNRRSAVLHVLETTVIGWIKQIRTVLRHDPPSDLLSQFGAEPGPLEEIKMWEKQLERLQSVNSQLDSDVARDILHNLEQANSQYAHSFNTVRKDIDKAVIDTNKILNFLSTMRQWFDRLHESTQPADMLILFKPLMTSLLLVWTHSTYYHQIDKFHNLLRLLSNEVVHRAIAMVGADILREPLESYTKLKDALKVCAAFRGTYLDFKDRADDQNAQNIAENAERLAARPQGSLFMTKMYGPHAYTPRYGIRKSDGDSSSQTLEEDELWTDSPWPPRNAPSFDLLNSFMERCNDVLELVETTRHFRLLAGAAEVGGAGSMSLDAMVKEIHQKYTLAMNEFFSVVDNVLSIDGSQSFERCFFKFRTVVKGLEKRLAGILRQAFSQCPTVEAQLRLLEVFEGVSSRELVQAHLKDKDAQLVEAFTAELIQVKDMFADNSLNPPLHYNMPPIVSRLMWVHALRERIRIPMEKLRQVSPHSLEGDTGWQMRDTYNGCQSELESYENKMISDWQNNITAELTLRLKQPLLTAEDYDEDIDIRPQVVHVNLDPQLLLLLREIRYLGRKPFNIKLPEGAKELIRNTDSFELSVTATRLETIVSKYNTIMKTITSFERPMFERKLAKIDHLFEQGLQDYTWKMKESTDFIETAMSLVCLDVHQNLDIVQTNCHDIVEITISWAKNTLDVFRARDPQMSYPMEELLEMQSQLADELENVVLPSGNKIHQLVSKSFEAVQISEASPAWQDYIDYIDAIVLDGLKQATLTSLMSMLNTLVQANMAETEIPGSVIPILTIRLELIDNNVSFCPPLDQNTSVVSVQELVQKWLDSYLARGVLVKMLGNKGTYQDYIEADDEVRQLLSNIHQLVDDNSLECKKLLEVFKDYSFLWLRDVNETFEEFLQGIMTPNPLRTPNRSVAAEMRNYAAEKSTISRASSQNSIGSAGLMGTAERSFLTPKGVQNGENEHIPSLDEFDAEIDIYKTARDEIQDLKDYHDEGWIRVDLQPIKQVLTTYASKWMWTFTKYLSNQVSDMLEKLDLFLKRIEPEIESITGDERDTASFMKMMRLFNEVSAQQNEMDGKFTAMHRTMILLKKYGQTLNDKTQFLFNAAPGRWNSLKTKVSLAKQRLGPRIQEESARITQDLEAFANRVYYFNKDMENSDVYSRDCNIPDAWISIDTFSKKLHILENEAQDLIELQELLESSVVNFSVLPQCRIELTNLKQLWEKVRVIEEQQTEWKRHRWQKMNTKFLREETNKQLAIVRGLPEDVFTWDVYMGLHESITTIQSCLPLIDDLSNPAMRTRHWKQLVRVTGGALTIDNDMLKRMTLGELLSLGLQKHVDDVRAIVQRAAKDLTIEQSLKTYEEVWLSKVFELRSHIRTKSSAAADTTIQDNQSEVASEVGGTQPSRSQVRATSRVSNQSSHSRLKRTSIASLPASLLNLGEDTGSIQLLLGTDPIFEELEGHQVSLQTMQSSSAAGSFLDEVMKWQKRLQTIEAVLTTWLDVQEKWVELEEIYSGADIKTSLSHDANRFSQVNRDFRLLMRATEKNPNVLQCCSRKNILSVLENMNDSLESCRRSLLNHLERRRQMFPRFYFLSMEDVLHIVCNGYDLNQVNIYINKLFSHVDKLLFEETDEENEKFNFIINGVQSKMGENLLLQQPVACEGQLETWMTALLNSIKTTLQHQTSTSLLQEKQKNVRNIQSAGARKVPVKASPSSSLTKVNKEEAAPSRGPSQESVHSRGEASDSRPSSSVKEVIQGTQLAERSWTLDHVKEIVYLTTKIQLTDYMNSALKDLEQGQREALQDAVEKIERSIIATTILLKGLEGEQENESRKLRAKTTDRKESQAGFEKEQDTMSDSVGVSVVPSIKGSMADVMAESARAGEEQETNEGTRTADTMNLTMEIQDSKSTEAKPVTVSTGEVVDEVDKVPEDLRLLLFPCQIDKLTSILALLAHQRDMISRLIDVSRNASPAKSFDWRSQLQYSYLTDNKTVKVKCLDAEFDYGYEYLGAANHEILTPVTERMFVTLTQAVKAHIGSLCVGPAESDKERNVEELSRCLGYPHYSFNCTATMNHFQLHDIFHGMAATGCWVSFNSLNYCQPAILSIFAQLMSTVMAALQAGKAAVHLVSDDIQLNHNGACFAHIDSAVPVTPRNPDKMLIYMSASANLPDDVLKQFRIISAPKPDTRLAIEVLLFSEGFVNGKTLANKVLQLQDLWCKLFGTNTYITENVALGYDRSSSIHGWSLHTLKAVVREAGANLEAALSESYEKDSWTVDIREKHENEDQEKDGEVMMSERKEKIEDEALVQALRDTFLPRMQARDASIFSTLVSDYWPGVEVPMTFDGEGAPPIFKSESLEMLRSEMRLKTAKSQDSQKSLKDSLNLNTPVVNLTGIDQYSSLHSHRNVLEDIQDAIAVATADLGLLPGSSFQSRVVQLAHLNLAHKTIIVVGPPGCGKSECIKTFAVAERERGKTITVQSVFTKAVESEELMGFVHPKTKEWKEGLMTSLLRKFCIKPSTITSTEDNKPVMKIMQLDGEADRSQMELLQQLLDHNGSVVLANNERLIIPDSLRFIWELGSLENLSPSLLANVGVLVMSEADVGWKILLVQWLEHRPDTDKDFITSLCNIYIEKVVDYITQCTQPPMFGCKETSGQPRYKRLLCHTIENMVHTFCVLFETLINPFPELSDVECERYFNFACIWAFAGTLSIEHRESFSYWWKETFEHYIDYPEEGTVFDYLVDNDSHEFSRWCDNLPTYSGVPHTGIPSEAFVHTVNVEQILYIVGLLTDAGRPVMLVGENGCGKTSIVNERIRTVCSGEVAEVLSLTLYANTFTNAKLVYERLDERLEWKHGRTYVPRGNKRLLFLIDDLNLSKVDEFGNQTAAELVREHLDDGGFYSATSHSWRYVKNVTYVTTINPNTTATSTKLSHRLLRHFSIFGCPYPRSNELETIFSTLVNTHFIAHEPSSSHHGGHDEKFKQMLREEEKRRRLIGLVVSVTVELQDRLRTMFLPTAQRCHYIFTIRDLSVIFKNVCLSLRPGCSKSDLLLLWQHECFWVYGHRMVNEVDIRRFRQALFTAVRKQFTDEEQMHDILKPQPRLFSNLIEQDSGIVTAGMVDARQTSNVSEEDALTDLYKSVNGCSMVEELMEKGVEEYNKVHPSIKLALYKSVISQVCRLARTIASPHDGANTVLVAEGCPGRCSVIVKLAAHLCAYTVYQINPSPIHSSIDYKRDQFKMDLVQGYTRAGTKGEKILLLLHEEELVDEDFLVFLTEFIVSGSIMHLFSYEEQTTIINSIRTEVTQAGLAYTRDVAWNFFLKTVRKNFRVCLIASNGGKEFQRRCRNYPSFTKNVNFLWFGHWTKTQLVDHAAYHLKDVKWLNSIQRENIAHMLASMHLVLRQQDGQENSSGEYSHITNTAYEKFVERFISIASCRHKDVNDVQQSVTKTLTNIQRENEVAIKLNKQLEHEMVVLEERKAGTIRILSQIGQDRAITEQQIKVVKHQLEKITKLKTLLPEYQVAHERAVYKAIAIVADTKKVVKNIDIEKLTDLRGMSKPIIDIEDLMTAIIMILKSPSADLTWQKGAKRQMANLERFLEELMTFDDNQLPEETLNLVEPYLKKASFDPETLEKKTNNSACGSLCRWVRGVVRYHRMMLSKVKPLHQKVDETAQQVDIAEHKMNTLESKHKALEIRLADLARGFEEATIDKNEQEEKTVKMKKMLDTAAELRKILRGERKRCQQIFDSFKRRLVAIPGGCAMAAAFAVYLGPYHHNHRREMLTLHWPNCLRERGVPLVVDSIDGIKGRVVDWSINFLKTASGASSVYDVDYGSIQLEQEVADASNQEDQTNMEDPSQEGGEETIPPNTARTERTANTLTQRSDRQTEDGAETTGDTTTRTIESMAEGEEKSDKEKEVTEEKEFDTSQPSGEVEESESGVLERIQEEQEEDAMGSVITESTAPILSVSLYNRYMHSLIKLLVGEKNLTDWLCKDFGPRQIENAAILCSSWQRPPMLIDPTGEGATWLGRLNHLMNDSKLISLDMTNRSDNNVLVTLEKAITRGKPVLLRNCEEHIDNVITPLMHHRNTSAENGSDEDPRMIMFCGRRTLCHQGFRFYMSTPIPKPLFNPEIASTTTMINFGASHDTLTEDLLTRAFARVRTDLYKERRKALKNLQLQKETLYNLSNTVKDRVLSSGQKAIISSPKALQFITDLTEAKLELAQQLSQTQKLLEDLELLRDELYPLARRAAMLYSTLRSLNVIHNEYQFSLAHFIKLFDEAVGGKLPKDFFKNDEKEGYEDGQDTTTWDGSAAPRASSGNQATEKSDGEKQTGQTSDKPAETSSDKVKTSEEVKTSDSTPGVSKNGEPQIQIETQITQQDNGTEGDSVTSTLARKLIATTESDDLPPLDIPDTERLPTEGVQYSSLSINQIKQMMDALTSLVYHRVKQSLYEEDCLLFATLVCLNIQAESGENFSAEEMSLLLQGNPGLGLQLTLADFECLAPPPSWLPKEKWEDILALSVLPGPLDCICVNFAEHPDMWQSWYKSAYPEREPLPVAPPRPPSKEKIEKDEDERSVSRGSERGANYGSPDLGPLSDFHQLLIIRMLRPDRLPAALVRYIDKHLNLNLPAETDSGLADILLDARHHDGILLLLPPKHNKNPVRRLRLTQSPVQSLVNIAKFNDVNIEQVKIGDGCEIYVDEAIDTAEKNDGWVVIEDLHLAPVDFLQNLQSKLQRLKKSRATLSNKKRTSRFCVWLTTEPCEHIPDRLVQNLHKVAWNYLATVNRPSDTKSPDKQANIPTLNYLVPQAYFKTAIVKTLKEVPVEVWDRVREQTQLSKALIFGAAVIQGALRARQLFGSIGMSQWFPYSSVQMIQAIDIITGSMLKIEEGEPNLEDVCYGMAKFLYNCLVVEDIDRIYIDNLTRYILTATYKDPAAEIMLGTTLIPTPPANVDPREYGDWFDKTANEMALESLQLHVSVEKECNDASSVVFVRSLDRMYETQSMEAGDLAVNQLDQIHIPKLRSALDICVEELPPLLELGAVPHQITQEYNFPYHRPSVLSLLSSSSSLMPESIGYVLMQECLWLNSVLCHIRQQISDLQGCLLGGTEALPMSHINTIYCLQEEFVPVSWIHPNCQPCTHALVSWLQDLRKRHQQLHGWVKRGMVPTYKDGVLVENPAIARGQLVSVWLGGLVNPQALLTALRQEKAIISKKSVQQVYFECVVLDSTDTEDFELDEGGVFLTDLYLQGASWSFENDSLSDPSGCLSEVPCIYLRPVAKSDEVDDDEHARDFGGEGEDSRMYQCPVYINKSRQMLVGKFPLNCSPSSDRWVQSRTALVLDPGLPEDGCKKSRSYLMLQKMAPSLSESEEQEEEGENPEGADLGEPGSQTSRSERSEHSQLSYKAMPPQADPLPPGLGLKREAPMVNAENPPANSTQSARRKDSQSNVRPPSESSQKSNTSQKSSASRQSTKSQKSQRASKTSLKSDTGSRGGDHGSEMTHSPTKNVNNNNETKTPVNLPRKSSQSSRGSQGEDRVDGERKSESRRASKSIQQDVPFNEQKRKDSRVSRGSDGGSRKLSKDGLPNPSKDQSEVPLELPRGKEPDREQLERQPVDQRGIEKVFSTESVDQAGQPSHDQPSVQYLGQELHGRNSGPSSGSQLSVEQTASGSTSYYSSTPDSDEETDDDEEEYDSRSEVTQTSSDRGRDRKDHNPMY</sequence>
<dbReference type="Gene3D" id="1.20.140.100">
    <property type="entry name" value="Dynein heavy chain, N-terminal domain 2"/>
    <property type="match status" value="1"/>
</dbReference>
<feature type="compositionally biased region" description="Basic and acidic residues" evidence="15">
    <location>
        <begin position="4485"/>
        <end position="4502"/>
    </location>
</feature>
<accession>A0AAN8J8D4</accession>
<keyword evidence="12" id="KW-0206">Cytoskeleton</keyword>
<dbReference type="Gene3D" id="3.20.180.20">
    <property type="entry name" value="Dynein heavy chain, N-terminal domain 2"/>
    <property type="match status" value="1"/>
</dbReference>
<feature type="compositionally biased region" description="Basic and acidic residues" evidence="15">
    <location>
        <begin position="5674"/>
        <end position="5689"/>
    </location>
</feature>
<evidence type="ECO:0000256" key="14">
    <source>
        <dbReference type="SAM" id="Coils"/>
    </source>
</evidence>
<dbReference type="Gene3D" id="1.10.8.710">
    <property type="match status" value="1"/>
</dbReference>
<evidence type="ECO:0000256" key="8">
    <source>
        <dbReference type="ARBA" id="ARBA00023017"/>
    </source>
</evidence>
<dbReference type="Pfam" id="PF08393">
    <property type="entry name" value="DHC_N2"/>
    <property type="match status" value="2"/>
</dbReference>
<feature type="compositionally biased region" description="Low complexity" evidence="15">
    <location>
        <begin position="5597"/>
        <end position="5626"/>
    </location>
</feature>
<evidence type="ECO:0000256" key="11">
    <source>
        <dbReference type="ARBA" id="ARBA00023175"/>
    </source>
</evidence>
<feature type="compositionally biased region" description="Basic and acidic residues" evidence="15">
    <location>
        <begin position="4709"/>
        <end position="4728"/>
    </location>
</feature>
<feature type="region of interest" description="Disordered" evidence="15">
    <location>
        <begin position="422"/>
        <end position="444"/>
    </location>
</feature>
<feature type="compositionally biased region" description="Basic and acidic residues" evidence="15">
    <location>
        <begin position="1991"/>
        <end position="2015"/>
    </location>
</feature>
<dbReference type="GO" id="GO:0030286">
    <property type="term" value="C:dynein complex"/>
    <property type="evidence" value="ECO:0007669"/>
    <property type="project" value="UniProtKB-KW"/>
</dbReference>
<feature type="compositionally biased region" description="Polar residues" evidence="15">
    <location>
        <begin position="4503"/>
        <end position="4515"/>
    </location>
</feature>
<evidence type="ECO:0000256" key="10">
    <source>
        <dbReference type="ARBA" id="ARBA00023069"/>
    </source>
</evidence>
<feature type="coiled-coil region" evidence="14">
    <location>
        <begin position="3819"/>
        <end position="3853"/>
    </location>
</feature>
<dbReference type="GO" id="GO:0005930">
    <property type="term" value="C:axoneme"/>
    <property type="evidence" value="ECO:0007669"/>
    <property type="project" value="UniProtKB-SubCell"/>
</dbReference>
<dbReference type="GO" id="GO:0008569">
    <property type="term" value="F:minus-end-directed microtubule motor activity"/>
    <property type="evidence" value="ECO:0007669"/>
    <property type="project" value="InterPro"/>
</dbReference>
<keyword evidence="3" id="KW-0963">Cytoplasm</keyword>
<dbReference type="Gene3D" id="1.10.472.130">
    <property type="match status" value="1"/>
</dbReference>
<dbReference type="Pfam" id="PF03028">
    <property type="entry name" value="Dynein_heavy"/>
    <property type="match status" value="1"/>
</dbReference>
<evidence type="ECO:0000256" key="1">
    <source>
        <dbReference type="ARBA" id="ARBA00004430"/>
    </source>
</evidence>
<feature type="compositionally biased region" description="Basic and acidic residues" evidence="15">
    <location>
        <begin position="5845"/>
        <end position="5857"/>
    </location>
</feature>
<feature type="compositionally biased region" description="Polar residues" evidence="15">
    <location>
        <begin position="5795"/>
        <end position="5809"/>
    </location>
</feature>
<dbReference type="Pfam" id="PF12774">
    <property type="entry name" value="AAA_6"/>
    <property type="match status" value="1"/>
</dbReference>
<dbReference type="Gene3D" id="1.20.1270.280">
    <property type="match status" value="1"/>
</dbReference>
<dbReference type="InterPro" id="IPR041466">
    <property type="entry name" value="Dynein_AAA5_ext"/>
</dbReference>
<evidence type="ECO:0000256" key="5">
    <source>
        <dbReference type="ARBA" id="ARBA00022737"/>
    </source>
</evidence>
<evidence type="ECO:0000256" key="9">
    <source>
        <dbReference type="ARBA" id="ARBA00023054"/>
    </source>
</evidence>
<dbReference type="Pfam" id="PF12781">
    <property type="entry name" value="AAA_9"/>
    <property type="match status" value="1"/>
</dbReference>
<feature type="compositionally biased region" description="Polar residues" evidence="15">
    <location>
        <begin position="5766"/>
        <end position="5785"/>
    </location>
</feature>
<dbReference type="Gene3D" id="1.10.8.1220">
    <property type="match status" value="1"/>
</dbReference>
<comment type="similarity">
    <text evidence="2">Belongs to the dynein heavy chain family.</text>
</comment>
<dbReference type="GO" id="GO:0051959">
    <property type="term" value="F:dynein light intermediate chain binding"/>
    <property type="evidence" value="ECO:0007669"/>
    <property type="project" value="InterPro"/>
</dbReference>
<feature type="region of interest" description="Disordered" evidence="15">
    <location>
        <begin position="1545"/>
        <end position="1588"/>
    </location>
</feature>
<evidence type="ECO:0000256" key="3">
    <source>
        <dbReference type="ARBA" id="ARBA00022490"/>
    </source>
</evidence>
<feature type="compositionally biased region" description="Polar residues" evidence="15">
    <location>
        <begin position="3993"/>
        <end position="4004"/>
    </location>
</feature>
<feature type="region of interest" description="Disordered" evidence="15">
    <location>
        <begin position="1863"/>
        <end position="1918"/>
    </location>
</feature>
<dbReference type="InterPro" id="IPR035699">
    <property type="entry name" value="AAA_6"/>
</dbReference>
<dbReference type="SMART" id="SM00382">
    <property type="entry name" value="AAA"/>
    <property type="match status" value="2"/>
</dbReference>
<evidence type="ECO:0000256" key="13">
    <source>
        <dbReference type="ARBA" id="ARBA00023273"/>
    </source>
</evidence>
<feature type="compositionally biased region" description="Polar residues" evidence="15">
    <location>
        <begin position="4015"/>
        <end position="4030"/>
    </location>
</feature>
<dbReference type="SUPFAM" id="SSF52540">
    <property type="entry name" value="P-loop containing nucleoside triphosphate hydrolases"/>
    <property type="match status" value="2"/>
</dbReference>
<keyword evidence="9 14" id="KW-0175">Coiled coil</keyword>
<evidence type="ECO:0000256" key="2">
    <source>
        <dbReference type="ARBA" id="ARBA00008887"/>
    </source>
</evidence>
<dbReference type="Pfam" id="PF12775">
    <property type="entry name" value="AAA_7"/>
    <property type="match status" value="1"/>
</dbReference>
<feature type="coiled-coil region" evidence="14">
    <location>
        <begin position="1339"/>
        <end position="1366"/>
    </location>
</feature>
<keyword evidence="8" id="KW-0243">Dynein</keyword>
<dbReference type="GO" id="GO:0005874">
    <property type="term" value="C:microtubule"/>
    <property type="evidence" value="ECO:0007669"/>
    <property type="project" value="UniProtKB-KW"/>
</dbReference>
<dbReference type="InterPro" id="IPR004273">
    <property type="entry name" value="Dynein_heavy_D6_P-loop"/>
</dbReference>
<evidence type="ECO:0000259" key="16">
    <source>
        <dbReference type="SMART" id="SM00382"/>
    </source>
</evidence>
<dbReference type="PANTHER" id="PTHR46961:SF21">
    <property type="entry name" value="LOW QUALITY PROTEIN: DYNEIN BETA CHAIN, FLAGELLAR OUTER ARM-LIKE"/>
    <property type="match status" value="1"/>
</dbReference>
<dbReference type="InterPro" id="IPR042222">
    <property type="entry name" value="Dynein_2_N"/>
</dbReference>
<dbReference type="Gene3D" id="1.20.920.30">
    <property type="match status" value="1"/>
</dbReference>
<keyword evidence="13" id="KW-0966">Cell projection</keyword>
<keyword evidence="18" id="KW-1185">Reference proteome</keyword>
<keyword evidence="4" id="KW-0493">Microtubule</keyword>
<feature type="region of interest" description="Disordered" evidence="15">
    <location>
        <begin position="4698"/>
        <end position="4737"/>
    </location>
</feature>
<dbReference type="Gene3D" id="3.10.490.20">
    <property type="match status" value="1"/>
</dbReference>
<dbReference type="Gene3D" id="1.10.287.2620">
    <property type="match status" value="1"/>
</dbReference>
<feature type="region of interest" description="Disordered" evidence="15">
    <location>
        <begin position="4441"/>
        <end position="4515"/>
    </location>
</feature>
<dbReference type="Pfam" id="PF12777">
    <property type="entry name" value="MT"/>
    <property type="match status" value="1"/>
</dbReference>
<keyword evidence="5" id="KW-0677">Repeat</keyword>
<feature type="compositionally biased region" description="Acidic residues" evidence="15">
    <location>
        <begin position="5821"/>
        <end position="5833"/>
    </location>
</feature>
<organism evidence="17 18">
    <name type="scientific">Patella caerulea</name>
    <name type="common">Rayed Mediterranean limpet</name>
    <dbReference type="NCBI Taxonomy" id="87958"/>
    <lineage>
        <taxon>Eukaryota</taxon>
        <taxon>Metazoa</taxon>
        <taxon>Spiralia</taxon>
        <taxon>Lophotrochozoa</taxon>
        <taxon>Mollusca</taxon>
        <taxon>Gastropoda</taxon>
        <taxon>Patellogastropoda</taxon>
        <taxon>Patelloidea</taxon>
        <taxon>Patellidae</taxon>
        <taxon>Patella</taxon>
    </lineage>
</organism>
<dbReference type="Pfam" id="PF17852">
    <property type="entry name" value="Dynein_AAA_lid"/>
    <property type="match status" value="1"/>
</dbReference>
<dbReference type="InterPro" id="IPR043160">
    <property type="entry name" value="Dynein_C_barrel"/>
</dbReference>
<keyword evidence="11" id="KW-0505">Motor protein</keyword>
<comment type="caution">
    <text evidence="17">The sequence shown here is derived from an EMBL/GenBank/DDBJ whole genome shotgun (WGS) entry which is preliminary data.</text>
</comment>
<dbReference type="GO" id="GO:0031514">
    <property type="term" value="C:motile cilium"/>
    <property type="evidence" value="ECO:0007669"/>
    <property type="project" value="UniProtKB-ARBA"/>
</dbReference>
<dbReference type="Pfam" id="PF08385">
    <property type="entry name" value="DHC_N1"/>
    <property type="match status" value="2"/>
</dbReference>
<evidence type="ECO:0000313" key="18">
    <source>
        <dbReference type="Proteomes" id="UP001347796"/>
    </source>
</evidence>
<dbReference type="PANTHER" id="PTHR46961">
    <property type="entry name" value="DYNEIN HEAVY CHAIN 1, AXONEMAL-LIKE PROTEIN"/>
    <property type="match status" value="1"/>
</dbReference>
<dbReference type="InterPro" id="IPR043157">
    <property type="entry name" value="Dynein_AAA1S"/>
</dbReference>
<evidence type="ECO:0000256" key="12">
    <source>
        <dbReference type="ARBA" id="ARBA00023212"/>
    </source>
</evidence>
<comment type="subcellular location">
    <subcellularLocation>
        <location evidence="1">Cytoplasm</location>
        <location evidence="1">Cytoskeleton</location>
        <location evidence="1">Cilium axoneme</location>
    </subcellularLocation>
</comment>
<evidence type="ECO:0000256" key="4">
    <source>
        <dbReference type="ARBA" id="ARBA00022701"/>
    </source>
</evidence>
<dbReference type="InterPro" id="IPR027417">
    <property type="entry name" value="P-loop_NTPase"/>
</dbReference>
<dbReference type="InterPro" id="IPR013594">
    <property type="entry name" value="Dynein_heavy_tail"/>
</dbReference>